<dbReference type="PANTHER" id="PTHR43804:SF7">
    <property type="entry name" value="LD18447P"/>
    <property type="match status" value="1"/>
</dbReference>
<evidence type="ECO:0000259" key="2">
    <source>
        <dbReference type="SMART" id="SM00937"/>
    </source>
</evidence>
<dbReference type="InterPro" id="IPR050057">
    <property type="entry name" value="Prokaryotic/Mito_RF"/>
</dbReference>
<dbReference type="EMBL" id="JBCGBO010000005">
    <property type="protein sequence ID" value="KAK9202041.1"/>
    <property type="molecule type" value="Genomic_DNA"/>
</dbReference>
<dbReference type="SMART" id="SM00937">
    <property type="entry name" value="PCRF"/>
    <property type="match status" value="1"/>
</dbReference>
<proteinExistence type="predicted"/>
<name>A0AAP0QNM7_9ROSI</name>
<sequence length="243" mass="27968">MRKLNGAIALHLGALRQLQSISSISHRNPLLHQRWFIQRAAATPSLSNFRSYSTEMPSNDLIKIMEQRVLAIERRSACLENLMNQPEASPAEYSKANKELRKLRDSMQLISELRTKQKEIDGLKSLIYECSEDKDMLDMATEELCLAIDEEKRLQSLLLKSLLPKDDADERDCILEVRAGTGGEEASLFAVDVFKMYERYSQKKGWKFEVVGVTESDLRGYKVRLPFFVDIKYLLLYLIPPSY</sequence>
<dbReference type="GO" id="GO:0006415">
    <property type="term" value="P:translational termination"/>
    <property type="evidence" value="ECO:0007669"/>
    <property type="project" value="InterPro"/>
</dbReference>
<evidence type="ECO:0000313" key="3">
    <source>
        <dbReference type="EMBL" id="KAK9202041.1"/>
    </source>
</evidence>
<evidence type="ECO:0000256" key="1">
    <source>
        <dbReference type="ARBA" id="ARBA00022481"/>
    </source>
</evidence>
<feature type="domain" description="Peptide chain release factor" evidence="2">
    <location>
        <begin position="126"/>
        <end position="225"/>
    </location>
</feature>
<dbReference type="InterPro" id="IPR045853">
    <property type="entry name" value="Pep_chain_release_fac_I_sf"/>
</dbReference>
<dbReference type="Proteomes" id="UP001428341">
    <property type="component" value="Unassembled WGS sequence"/>
</dbReference>
<reference evidence="3 4" key="1">
    <citation type="submission" date="2024-05" db="EMBL/GenBank/DDBJ databases">
        <title>Haplotype-resolved chromosome-level genome assembly of Huyou (Citrus changshanensis).</title>
        <authorList>
            <person name="Miao C."/>
            <person name="Chen W."/>
            <person name="Wu Y."/>
            <person name="Wang L."/>
            <person name="Zhao S."/>
            <person name="Grierson D."/>
            <person name="Xu C."/>
            <person name="Chen K."/>
        </authorList>
    </citation>
    <scope>NUCLEOTIDE SEQUENCE [LARGE SCALE GENOMIC DNA]</scope>
    <source>
        <strain evidence="3">01-14</strain>
        <tissue evidence="3">Leaf</tissue>
    </source>
</reference>
<dbReference type="PANTHER" id="PTHR43804">
    <property type="entry name" value="LD18447P"/>
    <property type="match status" value="1"/>
</dbReference>
<dbReference type="SUPFAM" id="SSF75620">
    <property type="entry name" value="Release factor"/>
    <property type="match status" value="1"/>
</dbReference>
<accession>A0AAP0QNM7</accession>
<dbReference type="Pfam" id="PF03462">
    <property type="entry name" value="PCRF"/>
    <property type="match status" value="1"/>
</dbReference>
<keyword evidence="1" id="KW-0488">Methylation</keyword>
<dbReference type="Gene3D" id="3.30.70.1660">
    <property type="match status" value="1"/>
</dbReference>
<dbReference type="AlphaFoldDB" id="A0AAP0QNM7"/>
<protein>
    <recommendedName>
        <fullName evidence="2">Peptide chain release factor domain-containing protein</fullName>
    </recommendedName>
</protein>
<evidence type="ECO:0000313" key="4">
    <source>
        <dbReference type="Proteomes" id="UP001428341"/>
    </source>
</evidence>
<dbReference type="InterPro" id="IPR005139">
    <property type="entry name" value="PCRF"/>
</dbReference>
<dbReference type="Gene3D" id="6.10.140.1950">
    <property type="match status" value="1"/>
</dbReference>
<gene>
    <name evidence="3" type="ORF">WN944_017250</name>
</gene>
<keyword evidence="4" id="KW-1185">Reference proteome</keyword>
<comment type="caution">
    <text evidence="3">The sequence shown here is derived from an EMBL/GenBank/DDBJ whole genome shotgun (WGS) entry which is preliminary data.</text>
</comment>
<organism evidence="3 4">
    <name type="scientific">Citrus x changshan-huyou</name>
    <dbReference type="NCBI Taxonomy" id="2935761"/>
    <lineage>
        <taxon>Eukaryota</taxon>
        <taxon>Viridiplantae</taxon>
        <taxon>Streptophyta</taxon>
        <taxon>Embryophyta</taxon>
        <taxon>Tracheophyta</taxon>
        <taxon>Spermatophyta</taxon>
        <taxon>Magnoliopsida</taxon>
        <taxon>eudicotyledons</taxon>
        <taxon>Gunneridae</taxon>
        <taxon>Pentapetalae</taxon>
        <taxon>rosids</taxon>
        <taxon>malvids</taxon>
        <taxon>Sapindales</taxon>
        <taxon>Rutaceae</taxon>
        <taxon>Aurantioideae</taxon>
        <taxon>Citrus</taxon>
    </lineage>
</organism>